<dbReference type="EMBL" id="JAUSVU010000039">
    <property type="protein sequence ID" value="MDQ0537186.1"/>
    <property type="molecule type" value="Genomic_DNA"/>
</dbReference>
<sequence length="1192" mass="121828">MATTPVRAALQALLAKYGKYEDYRTPFEDLFGAVADEIEAVPAVAAETAQAAMEDGSGLLQQFLAAAQQALADGQSAAAAAAASASAAAGDRGAAQTALAGTEAARSAAAGYATQAQQWVGSASNVVIAALSKQVLAATTLVDCCVYDTRQDTDGGAWIDRCGWTSWENELLNTANRGARRKFPVVALIVAEQTKLTIYDALDLDANGAPRMWMVVGNSSGLNFGPGSYPASCVTAKNGHIYIGTAGTAGAGLYDVCFTADLITRRFASGASLRQAGQGIGTRNVSVAETIVTGAQGIVNANVNGLDCRVLPGAPLDAAGLPVPTVAVATAGGVSVIRHDGNVWDITYASGYSKVAFISDNRIACSRTSQGAVFYGPVPTSDMTESAWRQYYIDGGTSSIRNIANSFVSTVSPGALGQTSGLTFLSEDITTPANGMVAYATTSYATGWMPGDIRGAWLCDGATGAITGSTELVSNGTFTTDTSGWTAENAIIASVGGKLEVTATASSGAPAAVTTIAVSSGLTYTVSVELEKVSGRSSPVLQIAGAPVSSVTSLTQSTTGTVMVSTTFTTISSGSVSLRFYEGNASAPAGLSFRADNVSVKSGELIANGGFDTDTSGWTARNGAALSVVSGRLRVTSPGTSGAGAYRTFSTTPGQTYTLSFDYVAGNVNYYYVDVTNADQSAQLAPAATGTSTSASSAITFQATTTQSVVRLFTTTVSGQYTDYDNVSCRLATPDRSYRGKGLIVNGTLQRNAVNGGDVVAWSGFNANNSLEQPAGNPDLNFGTGDFYVRAWVSAGGLVDRFLSILDPNGKGFAVGTDGAGNFAAVVTPVSGGTLAFVSTAPLNGANFRQAILCRRAGVLELWADGTPVYSAPNSTDLSIPGAVLRVGCLTPGSGDWDGKIAMVGIGAYAPSPAQIAKMYADERGYFDQGAKAFLGGTSNAVQSLSFDDATGKLAVATGDGVSVFAGLRRIDYKDAAGVAVGSELVTNGRFDTTSSGWSVGSAGAGSYSAVSGELRSVSSGVAGYPMFQTISVTPGKTYLFCGQHRVGTAPVSRLRVRDGATATVLISVDTSSTSMVDVIAAITPTQSSITVEQGFVGTPASGQTMFLDNVSVRELGAISNDNIKAVSLHGDTLLIGTSAEAGIITQQINGREQLAAPRALPPPNNDPTAGLSYRLDQLARMAALGQVGNKL</sequence>
<keyword evidence="2" id="KW-1185">Reference proteome</keyword>
<comment type="caution">
    <text evidence="1">The sequence shown here is derived from an EMBL/GenBank/DDBJ whole genome shotgun (WGS) entry which is preliminary data.</text>
</comment>
<dbReference type="InterPro" id="IPR008979">
    <property type="entry name" value="Galactose-bd-like_sf"/>
</dbReference>
<dbReference type="RefSeq" id="WP_209990849.1">
    <property type="nucleotide sequence ID" value="NZ_JAGINO010000037.1"/>
</dbReference>
<gene>
    <name evidence="1" type="ORF">QO018_006086</name>
</gene>
<dbReference type="SUPFAM" id="SSF49785">
    <property type="entry name" value="Galactose-binding domain-like"/>
    <property type="match status" value="3"/>
</dbReference>
<proteinExistence type="predicted"/>
<accession>A0ABU0MUT7</accession>
<protein>
    <submittedName>
        <fullName evidence="1">Uncharacterized protein</fullName>
    </submittedName>
</protein>
<name>A0ABU0MUT7_9PROT</name>
<dbReference type="SUPFAM" id="SSF49899">
    <property type="entry name" value="Concanavalin A-like lectins/glucanases"/>
    <property type="match status" value="1"/>
</dbReference>
<organism evidence="1 2">
    <name type="scientific">Azospirillum picis</name>
    <dbReference type="NCBI Taxonomy" id="488438"/>
    <lineage>
        <taxon>Bacteria</taxon>
        <taxon>Pseudomonadati</taxon>
        <taxon>Pseudomonadota</taxon>
        <taxon>Alphaproteobacteria</taxon>
        <taxon>Rhodospirillales</taxon>
        <taxon>Azospirillaceae</taxon>
        <taxon>Azospirillum</taxon>
    </lineage>
</organism>
<reference evidence="1 2" key="1">
    <citation type="submission" date="2023-07" db="EMBL/GenBank/DDBJ databases">
        <title>Genomic Encyclopedia of Type Strains, Phase IV (KMG-IV): sequencing the most valuable type-strain genomes for metagenomic binning, comparative biology and taxonomic classification.</title>
        <authorList>
            <person name="Goeker M."/>
        </authorList>
    </citation>
    <scope>NUCLEOTIDE SEQUENCE [LARGE SCALE GENOMIC DNA]</scope>
    <source>
        <strain evidence="1 2">DSM 19922</strain>
    </source>
</reference>
<evidence type="ECO:0000313" key="2">
    <source>
        <dbReference type="Proteomes" id="UP001244552"/>
    </source>
</evidence>
<dbReference type="Proteomes" id="UP001244552">
    <property type="component" value="Unassembled WGS sequence"/>
</dbReference>
<dbReference type="Gene3D" id="2.60.120.260">
    <property type="entry name" value="Galactose-binding domain-like"/>
    <property type="match status" value="3"/>
</dbReference>
<evidence type="ECO:0000313" key="1">
    <source>
        <dbReference type="EMBL" id="MDQ0537186.1"/>
    </source>
</evidence>
<dbReference type="InterPro" id="IPR013320">
    <property type="entry name" value="ConA-like_dom_sf"/>
</dbReference>